<evidence type="ECO:0000256" key="1">
    <source>
        <dbReference type="SAM" id="MobiDB-lite"/>
    </source>
</evidence>
<dbReference type="CDD" id="cd14939">
    <property type="entry name" value="7tmD_STE2"/>
    <property type="match status" value="1"/>
</dbReference>
<dbReference type="Gene3D" id="1.10.287.920">
    <property type="entry name" value="Pheromone alpha factor receptor"/>
    <property type="match status" value="1"/>
</dbReference>
<dbReference type="GO" id="GO:0038038">
    <property type="term" value="C:G protein-coupled receptor homodimeric complex"/>
    <property type="evidence" value="ECO:0007669"/>
    <property type="project" value="TreeGrafter"/>
</dbReference>
<feature type="compositionally biased region" description="Basic and acidic residues" evidence="1">
    <location>
        <begin position="347"/>
        <end position="363"/>
    </location>
</feature>
<dbReference type="GeneID" id="89926428"/>
<dbReference type="GO" id="GO:0004932">
    <property type="term" value="F:mating-type factor pheromone receptor activity"/>
    <property type="evidence" value="ECO:0007669"/>
    <property type="project" value="InterPro"/>
</dbReference>
<dbReference type="AlphaFoldDB" id="A0AAV9PB09"/>
<reference evidence="3 4" key="1">
    <citation type="submission" date="2023-08" db="EMBL/GenBank/DDBJ databases">
        <title>Black Yeasts Isolated from many extreme environments.</title>
        <authorList>
            <person name="Coleine C."/>
            <person name="Stajich J.E."/>
            <person name="Selbmann L."/>
        </authorList>
    </citation>
    <scope>NUCLEOTIDE SEQUENCE [LARGE SCALE GENOMIC DNA]</scope>
    <source>
        <strain evidence="3 4">CCFEE 5935</strain>
    </source>
</reference>
<dbReference type="RefSeq" id="XP_064659694.1">
    <property type="nucleotide sequence ID" value="XM_064802333.1"/>
</dbReference>
<dbReference type="PANTHER" id="PTHR28009">
    <property type="entry name" value="PHEROMONE ALPHA FACTOR RECEPTOR"/>
    <property type="match status" value="1"/>
</dbReference>
<protein>
    <submittedName>
        <fullName evidence="3">Pheromone alpha factor receptor</fullName>
    </submittedName>
</protein>
<feature type="transmembrane region" description="Helical" evidence="2">
    <location>
        <begin position="208"/>
        <end position="229"/>
    </location>
</feature>
<dbReference type="PRINTS" id="PR00250">
    <property type="entry name" value="GPCRSTE2"/>
</dbReference>
<sequence length="433" mass="47050">MAAMAPVWKTNATFDAFNQPVTVLGPDGTTPVAISISDVMVLQQSAVGQSISQGIQLGAALMLLLTLVLITNKEKRRSCVFLFNAAALFLVALRAILSLVAYTGPLFNFYRWETMYYNDIGSAQAVSAAGEFISLLLIVVIEISLAMQVRIVCCNLATFQQLAVNTINVVTTITVIGLRFALMVVNITWNIEGLTSMTEWQFKMINRFAAATNITLVISIGISTVIFCAKLGFAIESRRSLGLKQFGPMQIIFVIGCQTMCTPLIFTIVAYFAVKNAQLTSVPPTIVAISLPLSAMWATANTNNRHAASSDRRAQIPLGGSDFAKKPGGKGSYYTDTETTGTLVGDSPRKGHFEGSVREGEREQDLEMQSLGRERGLGVQVERAFSESAQRNARRVSDTICTGPVELSVDRNSKHSGMEIMPVGQQKWDGAFF</sequence>
<comment type="caution">
    <text evidence="3">The sequence shown here is derived from an EMBL/GenBank/DDBJ whole genome shotgun (WGS) entry which is preliminary data.</text>
</comment>
<evidence type="ECO:0000313" key="3">
    <source>
        <dbReference type="EMBL" id="KAK5170496.1"/>
    </source>
</evidence>
<dbReference type="Pfam" id="PF02116">
    <property type="entry name" value="STE2"/>
    <property type="match status" value="1"/>
</dbReference>
<feature type="transmembrane region" description="Helical" evidence="2">
    <location>
        <begin position="50"/>
        <end position="70"/>
    </location>
</feature>
<feature type="transmembrane region" description="Helical" evidence="2">
    <location>
        <begin position="250"/>
        <end position="274"/>
    </location>
</feature>
<feature type="transmembrane region" description="Helical" evidence="2">
    <location>
        <begin position="82"/>
        <end position="102"/>
    </location>
</feature>
<gene>
    <name evidence="3" type="primary">STE2</name>
    <name evidence="3" type="ORF">LTR77_005084</name>
</gene>
<keyword evidence="2" id="KW-0472">Membrane</keyword>
<dbReference type="InterPro" id="IPR027458">
    <property type="entry name" value="STE2_TM1-TM2_sf"/>
</dbReference>
<accession>A0AAV9PB09</accession>
<name>A0AAV9PB09_9PEZI</name>
<keyword evidence="2" id="KW-0812">Transmembrane</keyword>
<keyword evidence="3" id="KW-0675">Receptor</keyword>
<feature type="transmembrane region" description="Helical" evidence="2">
    <location>
        <begin position="162"/>
        <end position="188"/>
    </location>
</feature>
<dbReference type="InterPro" id="IPR000366">
    <property type="entry name" value="GPCR_STE2"/>
</dbReference>
<dbReference type="GO" id="GO:0000750">
    <property type="term" value="P:pheromone-dependent signal transduction involved in conjugation with cellular fusion"/>
    <property type="evidence" value="ECO:0007669"/>
    <property type="project" value="TreeGrafter"/>
</dbReference>
<organism evidence="3 4">
    <name type="scientific">Saxophila tyrrhenica</name>
    <dbReference type="NCBI Taxonomy" id="1690608"/>
    <lineage>
        <taxon>Eukaryota</taxon>
        <taxon>Fungi</taxon>
        <taxon>Dikarya</taxon>
        <taxon>Ascomycota</taxon>
        <taxon>Pezizomycotina</taxon>
        <taxon>Dothideomycetes</taxon>
        <taxon>Dothideomycetidae</taxon>
        <taxon>Mycosphaerellales</taxon>
        <taxon>Extremaceae</taxon>
        <taxon>Saxophila</taxon>
    </lineage>
</organism>
<dbReference type="PANTHER" id="PTHR28009:SF1">
    <property type="entry name" value="PHEROMONE ALPHA FACTOR RECEPTOR"/>
    <property type="match status" value="1"/>
</dbReference>
<evidence type="ECO:0000313" key="4">
    <source>
        <dbReference type="Proteomes" id="UP001337655"/>
    </source>
</evidence>
<proteinExistence type="predicted"/>
<keyword evidence="2" id="KW-1133">Transmembrane helix</keyword>
<feature type="transmembrane region" description="Helical" evidence="2">
    <location>
        <begin position="122"/>
        <end position="141"/>
    </location>
</feature>
<dbReference type="EMBL" id="JAVRRT010000007">
    <property type="protein sequence ID" value="KAK5170496.1"/>
    <property type="molecule type" value="Genomic_DNA"/>
</dbReference>
<dbReference type="Proteomes" id="UP001337655">
    <property type="component" value="Unassembled WGS sequence"/>
</dbReference>
<feature type="region of interest" description="Disordered" evidence="1">
    <location>
        <begin position="337"/>
        <end position="363"/>
    </location>
</feature>
<evidence type="ECO:0000256" key="2">
    <source>
        <dbReference type="SAM" id="Phobius"/>
    </source>
</evidence>
<keyword evidence="4" id="KW-1185">Reference proteome</keyword>